<sequence length="434" mass="48432">MSLKFDHETKGWADLIPRRNPQSNLTSNIDTRWLVIGAGFTGLSCARRLAELNPSDKIILLEAREIGQSASGRNSGYAVAHSHFSGRYQKDQLGQYKRIDRINQAGLESLSAVINENHINCDFKESGIYHMAADESSFLECDYFVDYLEKREIKHEPLSQEQSHLKLGTNWYQKGVKVMNGALVQPAQLVFGLADKLPKNVELYENSPVIDIRKGKINTLRTPESTIRAENVIMACNYEPLASGQQKQRVVGVTLSGSITRVLTQDEIETLGTETSWGVLSLHSGGATVRLTDDKRISIRNTAEYNNHRLLNKGQLMARQKIHRQSFDNRFPDLSHVPFEHLYSGVEGVTANKTNIFKRLSSNLYFAGCYNGSGITKGTAFGLAIAELASGNDLELVSDCLGTEEAKWLPPRPLLDLGAWYITKQRFSGVGKDR</sequence>
<feature type="domain" description="FAD dependent oxidoreductase" evidence="2">
    <location>
        <begin position="33"/>
        <end position="388"/>
    </location>
</feature>
<evidence type="ECO:0000259" key="2">
    <source>
        <dbReference type="Pfam" id="PF01266"/>
    </source>
</evidence>
<organism evidence="3 4">
    <name type="scientific">Candidatus Pseudothioglobus singularis PS1</name>
    <dbReference type="NCBI Taxonomy" id="1125411"/>
    <lineage>
        <taxon>Bacteria</taxon>
        <taxon>Pseudomonadati</taxon>
        <taxon>Pseudomonadota</taxon>
        <taxon>Gammaproteobacteria</taxon>
        <taxon>Candidatus Pseudothioglobaceae</taxon>
        <taxon>Candidatus Pseudothioglobus</taxon>
    </lineage>
</organism>
<dbReference type="GO" id="GO:0005737">
    <property type="term" value="C:cytoplasm"/>
    <property type="evidence" value="ECO:0007669"/>
    <property type="project" value="TreeGrafter"/>
</dbReference>
<dbReference type="Pfam" id="PF01266">
    <property type="entry name" value="DAO"/>
    <property type="match status" value="1"/>
</dbReference>
<dbReference type="GO" id="GO:0016491">
    <property type="term" value="F:oxidoreductase activity"/>
    <property type="evidence" value="ECO:0007669"/>
    <property type="project" value="UniProtKB-KW"/>
</dbReference>
<dbReference type="InterPro" id="IPR036188">
    <property type="entry name" value="FAD/NAD-bd_sf"/>
</dbReference>
<dbReference type="Proteomes" id="UP000068905">
    <property type="component" value="Chromosome"/>
</dbReference>
<dbReference type="STRING" id="1125411.W908_03190"/>
<dbReference type="KEGG" id="tsn:W908_03190"/>
<evidence type="ECO:0000313" key="4">
    <source>
        <dbReference type="Proteomes" id="UP000068905"/>
    </source>
</evidence>
<dbReference type="Gene3D" id="3.30.9.10">
    <property type="entry name" value="D-Amino Acid Oxidase, subunit A, domain 2"/>
    <property type="match status" value="1"/>
</dbReference>
<dbReference type="EMBL" id="CP006911">
    <property type="protein sequence ID" value="ALE02648.1"/>
    <property type="molecule type" value="Genomic_DNA"/>
</dbReference>
<dbReference type="SUPFAM" id="SSF51905">
    <property type="entry name" value="FAD/NAD(P)-binding domain"/>
    <property type="match status" value="1"/>
</dbReference>
<dbReference type="AlphaFoldDB" id="A0A0M5KWK7"/>
<keyword evidence="1" id="KW-0560">Oxidoreductase</keyword>
<dbReference type="InterPro" id="IPR006076">
    <property type="entry name" value="FAD-dep_OxRdtase"/>
</dbReference>
<dbReference type="PANTHER" id="PTHR13847:SF281">
    <property type="entry name" value="FAD DEPENDENT OXIDOREDUCTASE DOMAIN-CONTAINING PROTEIN"/>
    <property type="match status" value="1"/>
</dbReference>
<accession>A0A0M5KWK7</accession>
<evidence type="ECO:0000313" key="3">
    <source>
        <dbReference type="EMBL" id="ALE02648.1"/>
    </source>
</evidence>
<dbReference type="PANTHER" id="PTHR13847">
    <property type="entry name" value="SARCOSINE DEHYDROGENASE-RELATED"/>
    <property type="match status" value="1"/>
</dbReference>
<dbReference type="Gene3D" id="3.50.50.60">
    <property type="entry name" value="FAD/NAD(P)-binding domain"/>
    <property type="match status" value="1"/>
</dbReference>
<reference evidence="3 4" key="1">
    <citation type="journal article" date="2015" name="Genome Announc.">
        <title>Genome Sequence of 'Candidatus Thioglobus singularis' Strain PS1, a Mixotroph from the SUP05 Clade of Marine Gammaproteobacteria.</title>
        <authorList>
            <person name="Marshall K.T."/>
            <person name="Morris R.M."/>
        </authorList>
    </citation>
    <scope>NUCLEOTIDE SEQUENCE [LARGE SCALE GENOMIC DNA]</scope>
    <source>
        <strain evidence="3 4">PS1</strain>
    </source>
</reference>
<evidence type="ECO:0000256" key="1">
    <source>
        <dbReference type="ARBA" id="ARBA00023002"/>
    </source>
</evidence>
<name>A0A0M5KWK7_9GAMM</name>
<proteinExistence type="predicted"/>
<gene>
    <name evidence="3" type="ORF">W908_03190</name>
</gene>
<keyword evidence="4" id="KW-1185">Reference proteome</keyword>
<dbReference type="OrthoDB" id="311718at2"/>
<protein>
    <recommendedName>
        <fullName evidence="2">FAD dependent oxidoreductase domain-containing protein</fullName>
    </recommendedName>
</protein>